<dbReference type="EMBL" id="WMBA01000031">
    <property type="protein sequence ID" value="MTD56209.1"/>
    <property type="molecule type" value="Genomic_DNA"/>
</dbReference>
<keyword evidence="3" id="KW-1185">Reference proteome</keyword>
<accession>A0A6N7Z4D1</accession>
<dbReference type="RefSeq" id="WP_154758379.1">
    <property type="nucleotide sequence ID" value="NZ_WMBA01000031.1"/>
</dbReference>
<gene>
    <name evidence="2" type="ORF">GKO32_19825</name>
</gene>
<dbReference type="Pfam" id="PF01883">
    <property type="entry name" value="FeS_assembly_P"/>
    <property type="match status" value="1"/>
</dbReference>
<dbReference type="InterPro" id="IPR034904">
    <property type="entry name" value="FSCA_dom_sf"/>
</dbReference>
<comment type="caution">
    <text evidence="2">The sequence shown here is derived from an EMBL/GenBank/DDBJ whole genome shotgun (WGS) entry which is preliminary data.</text>
</comment>
<reference evidence="2 3" key="1">
    <citation type="submission" date="2019-11" db="EMBL/GenBank/DDBJ databases">
        <title>Draft genome of Amycolatopsis RM579.</title>
        <authorList>
            <person name="Duangmal K."/>
            <person name="Mingma R."/>
        </authorList>
    </citation>
    <scope>NUCLEOTIDE SEQUENCE [LARGE SCALE GENOMIC DNA]</scope>
    <source>
        <strain evidence="2 3">RM579</strain>
    </source>
</reference>
<protein>
    <submittedName>
        <fullName evidence="2">DUF59 domain-containing protein</fullName>
    </submittedName>
</protein>
<sequence>MTALHERGARAGYAEVWSALGTVRDPELDEPLTDLGFVARCEVSAGRAQVQLRLPTYFCAPNFAFLMVADAYDAVSAVPGIEETEVVLQDHFAAEAINRGVAARSGFVASFEGEAVDELDSLRADFLRKAVLAGTDRVCRALVSAGLDTARLAELTLGEIPSTVDITRLRERRHELGLPAGDDAPLLIDPGSGTGVGAGDVKRHLAFARLTRTSMEANSGVCRGMLRVRYQSDRK</sequence>
<organism evidence="2 3">
    <name type="scientific">Amycolatopsis pithecellobii</name>
    <dbReference type="NCBI Taxonomy" id="664692"/>
    <lineage>
        <taxon>Bacteria</taxon>
        <taxon>Bacillati</taxon>
        <taxon>Actinomycetota</taxon>
        <taxon>Actinomycetes</taxon>
        <taxon>Pseudonocardiales</taxon>
        <taxon>Pseudonocardiaceae</taxon>
        <taxon>Amycolatopsis</taxon>
    </lineage>
</organism>
<dbReference type="AlphaFoldDB" id="A0A6N7Z4D1"/>
<dbReference type="Proteomes" id="UP000440096">
    <property type="component" value="Unassembled WGS sequence"/>
</dbReference>
<dbReference type="OrthoDB" id="153551at2"/>
<evidence type="ECO:0000259" key="1">
    <source>
        <dbReference type="Pfam" id="PF01883"/>
    </source>
</evidence>
<dbReference type="SUPFAM" id="SSF117916">
    <property type="entry name" value="Fe-S cluster assembly (FSCA) domain-like"/>
    <property type="match status" value="1"/>
</dbReference>
<proteinExistence type="predicted"/>
<dbReference type="InterPro" id="IPR002744">
    <property type="entry name" value="MIP18-like"/>
</dbReference>
<evidence type="ECO:0000313" key="2">
    <source>
        <dbReference type="EMBL" id="MTD56209.1"/>
    </source>
</evidence>
<evidence type="ECO:0000313" key="3">
    <source>
        <dbReference type="Proteomes" id="UP000440096"/>
    </source>
</evidence>
<feature type="domain" description="MIP18 family-like" evidence="1">
    <location>
        <begin position="14"/>
        <end position="86"/>
    </location>
</feature>
<name>A0A6N7Z4D1_9PSEU</name>
<dbReference type="Gene3D" id="3.30.300.130">
    <property type="entry name" value="Fe-S cluster assembly (FSCA)"/>
    <property type="match status" value="1"/>
</dbReference>